<reference evidence="1 2" key="1">
    <citation type="submission" date="2016-10" db="EMBL/GenBank/DDBJ databases">
        <authorList>
            <person name="de Groot N.N."/>
        </authorList>
    </citation>
    <scope>NUCLEOTIDE SEQUENCE [LARGE SCALE GENOMIC DNA]</scope>
    <source>
        <strain evidence="1 2">A52C2</strain>
    </source>
</reference>
<name>A0A1H9MY64_9HYPH</name>
<gene>
    <name evidence="1" type="ORF">SAMN05216548_114101</name>
</gene>
<organism evidence="1 2">
    <name type="scientific">Faunimonas pinastri</name>
    <dbReference type="NCBI Taxonomy" id="1855383"/>
    <lineage>
        <taxon>Bacteria</taxon>
        <taxon>Pseudomonadati</taxon>
        <taxon>Pseudomonadota</taxon>
        <taxon>Alphaproteobacteria</taxon>
        <taxon>Hyphomicrobiales</taxon>
        <taxon>Afifellaceae</taxon>
        <taxon>Faunimonas</taxon>
    </lineage>
</organism>
<dbReference type="RefSeq" id="WP_092498596.1">
    <property type="nucleotide sequence ID" value="NZ_FOFG01000014.1"/>
</dbReference>
<protein>
    <submittedName>
        <fullName evidence="1">Uncharacterized protein</fullName>
    </submittedName>
</protein>
<proteinExistence type="predicted"/>
<dbReference type="EMBL" id="FOFG01000014">
    <property type="protein sequence ID" value="SER28521.1"/>
    <property type="molecule type" value="Genomic_DNA"/>
</dbReference>
<evidence type="ECO:0000313" key="2">
    <source>
        <dbReference type="Proteomes" id="UP000199647"/>
    </source>
</evidence>
<keyword evidence="2" id="KW-1185">Reference proteome</keyword>
<dbReference type="STRING" id="1855383.SAMN05216548_114101"/>
<sequence length="99" mass="11263">MSDGKRCFLAYRKTSDIQRAGERDISSAVRKGTAAWAIDDDTLLTIRAQGIRYVGVLCKDTGDKWLTVIDRFYEHATVNRWGRCLPLSHFRMIAGSIRL</sequence>
<accession>A0A1H9MY64</accession>
<dbReference type="AlphaFoldDB" id="A0A1H9MY64"/>
<evidence type="ECO:0000313" key="1">
    <source>
        <dbReference type="EMBL" id="SER28521.1"/>
    </source>
</evidence>
<dbReference type="Proteomes" id="UP000199647">
    <property type="component" value="Unassembled WGS sequence"/>
</dbReference>